<protein>
    <submittedName>
        <fullName evidence="2">Phage portal protein</fullName>
    </submittedName>
</protein>
<feature type="region of interest" description="Disordered" evidence="1">
    <location>
        <begin position="452"/>
        <end position="473"/>
    </location>
</feature>
<dbReference type="RefSeq" id="WP_317470621.1">
    <property type="nucleotide sequence ID" value="NZ_JAWLKJ010000003.1"/>
</dbReference>
<dbReference type="Pfam" id="PF05133">
    <property type="entry name" value="SPP1_portal"/>
    <property type="match status" value="1"/>
</dbReference>
<proteinExistence type="predicted"/>
<reference evidence="2" key="1">
    <citation type="submission" date="2023-10" db="EMBL/GenBank/DDBJ databases">
        <title>Development of a sustainable strategy for remediation of hydrocarbon-contaminated territories based on the waste exchange concept.</title>
        <authorList>
            <person name="Krivoruchko A."/>
        </authorList>
    </citation>
    <scope>NUCLEOTIDE SEQUENCE</scope>
    <source>
        <strain evidence="2">IEGM 1175</strain>
    </source>
</reference>
<sequence length="473" mass="51779">MKSKVEVEKLATALWQMHEAERDTLDEIRDYVRGEAGYPDVPEGAEDDVKEIRRKCVHNVLSLVRDTFVQNLVVSGYRPATSPDNSRPWTLWRRNRMAARQRMVYRDAVTYGAAYVVVSGSGRDVRFMPRSPRQLIAVYADARVDDWPVAALDTWTQTVGGKKVRRAQLLDETHSWLIDLGEVPLGGAVGARSLQVVEVGEPVKHGARVDGRPVCPVVRFVNDPDSEQLLGGEIEPLIDEQKAINEVNFERMIVARFGAWPQKVIAGWEPSSPTQLLSASARQVWAFGDAEVKTSSFPAAQLQPYTEMLVQMIEHVAASAQISPASVTGKMINVSAEALAAAEAKEQRKLSSKRDAFGESWEQVLRLGAALQGDEESADDVEAEVIWADTETRTFAQVVDGISKLTQGEQALPIVPLLPLIPGLTALQRAEIEDGLRRSRNSALLAELVKLPSEAPSESGAATQAEGAIDAAS</sequence>
<dbReference type="InterPro" id="IPR021145">
    <property type="entry name" value="Portal_protein_SPP1_Gp6-like"/>
</dbReference>
<comment type="caution">
    <text evidence="2">The sequence shown here is derived from an EMBL/GenBank/DDBJ whole genome shotgun (WGS) entry which is preliminary data.</text>
</comment>
<name>A0AAE4R1R4_9ACTN</name>
<organism evidence="2 3">
    <name type="scientific">Dietzia maris</name>
    <dbReference type="NCBI Taxonomy" id="37915"/>
    <lineage>
        <taxon>Bacteria</taxon>
        <taxon>Bacillati</taxon>
        <taxon>Actinomycetota</taxon>
        <taxon>Actinomycetes</taxon>
        <taxon>Mycobacteriales</taxon>
        <taxon>Dietziaceae</taxon>
        <taxon>Dietzia</taxon>
    </lineage>
</organism>
<accession>A0AAE4R1R4</accession>
<evidence type="ECO:0000313" key="2">
    <source>
        <dbReference type="EMBL" id="MDV6299962.1"/>
    </source>
</evidence>
<evidence type="ECO:0000256" key="1">
    <source>
        <dbReference type="SAM" id="MobiDB-lite"/>
    </source>
</evidence>
<dbReference type="Proteomes" id="UP001185873">
    <property type="component" value="Unassembled WGS sequence"/>
</dbReference>
<dbReference type="AlphaFoldDB" id="A0AAE4R1R4"/>
<evidence type="ECO:0000313" key="3">
    <source>
        <dbReference type="Proteomes" id="UP001185873"/>
    </source>
</evidence>
<gene>
    <name evidence="2" type="ORF">R3P82_12665</name>
</gene>
<dbReference type="EMBL" id="JAWLKJ010000003">
    <property type="protein sequence ID" value="MDV6299962.1"/>
    <property type="molecule type" value="Genomic_DNA"/>
</dbReference>